<dbReference type="GO" id="GO:0006351">
    <property type="term" value="P:DNA-templated transcription"/>
    <property type="evidence" value="ECO:0007669"/>
    <property type="project" value="InterPro"/>
</dbReference>
<protein>
    <recommendedName>
        <fullName evidence="2">DNA-directed RNA polymerase</fullName>
        <ecNumber evidence="2">2.7.7.6</ecNumber>
    </recommendedName>
</protein>
<evidence type="ECO:0000256" key="5">
    <source>
        <dbReference type="ARBA" id="ARBA00022695"/>
    </source>
</evidence>
<feature type="region of interest" description="Disordered" evidence="7">
    <location>
        <begin position="786"/>
        <end position="807"/>
    </location>
</feature>
<dbReference type="InterPro" id="IPR006592">
    <property type="entry name" value="RNA_pol_N"/>
</dbReference>
<evidence type="ECO:0000313" key="9">
    <source>
        <dbReference type="EMBL" id="QIQ08529.1"/>
    </source>
</evidence>
<dbReference type="SUPFAM" id="SSF64484">
    <property type="entry name" value="beta and beta-prime subunits of DNA dependent RNA-polymerase"/>
    <property type="match status" value="1"/>
</dbReference>
<sequence length="807" mass="92001">MKIKFEYFTPLEVSRLDDFNTLLVKEKKKIGNRCFQCTEEECLGEYSVIRLKDCFVYNTHSLTLINKELKLICKNPRLPCLCGGKNKCRLKKLDDKKYIFLCNNTVRVTGRQVFDALKPTSLLFDYLVVPPLHLLTEHMAKFKIKCKNINQLCKNVNNNSQIVSIYHNMLYASKYHDLSLKGLLNSKEGLVVKNIIGKRSFMTMRAVITSHNYNYDTVYIPACIYDTIDAGRYNRDWAVLNRQPSLKRESMIAVKVKPVRCCYSGGGGGGGGCKAPVIKIPIQIVKPLNADFDGDECNLHFPSLGVNIDNMKLENYIIDSQNDDVLIGPIYEILDFIYYYFTQRCCDCCCIRELGYNGLPASFVTRWNAVNSSTHHQRCLLSVLSYSVFDETDHHHHFSSSTGGGGGGGTIRVSNGIIHHGSVFSKTTLCVGPKSLIYQYNLKRGPKKVIGVLYKTINDLITLLLETCPRPSMSYSDLSEFRRTKDYRVFETFLNSGGKLKKEHVFQATLDIDLDNLDTPTSSSNVVNYYDGISMEDVFDLAPKDRQSLIDSGNSKIAESGYLTKIILKLLDNVVWEKRRGVVVDTDTGTRLMKLPFHRSFIPDDLEDKYVNVGTLAALCITEYFSQMYLKSANVSNLSYMSEMKHNNFAILKSIFVHDTCKTYPDRVVYKLTNKQRQNLGEDFLTHYILCGAALTVRYTQQQLQNIFPNLNPLHCRILIHTLYQNGYLGKKLDNFYKFFFHSQYQCAINLVNETYTSKDLTVHDIVSTYMGLDNNNLFRTDDWCSSSSDDDDDDDDNDDNDESSSS</sequence>
<evidence type="ECO:0000256" key="6">
    <source>
        <dbReference type="ARBA" id="ARBA00023163"/>
    </source>
</evidence>
<dbReference type="GO" id="GO:0003677">
    <property type="term" value="F:DNA binding"/>
    <property type="evidence" value="ECO:0007669"/>
    <property type="project" value="InterPro"/>
</dbReference>
<evidence type="ECO:0000256" key="4">
    <source>
        <dbReference type="ARBA" id="ARBA00022679"/>
    </source>
</evidence>
<organism evidence="9">
    <name type="scientific">Carcinus maenas virus 1</name>
    <dbReference type="NCBI Taxonomy" id="2704945"/>
    <lineage>
        <taxon>Viruses</taxon>
    </lineage>
</organism>
<dbReference type="Pfam" id="PF00623">
    <property type="entry name" value="RNA_pol_Rpb1_2"/>
    <property type="match status" value="1"/>
</dbReference>
<proteinExistence type="inferred from homology"/>
<dbReference type="SMART" id="SM00663">
    <property type="entry name" value="RPOLA_N"/>
    <property type="match status" value="1"/>
</dbReference>
<evidence type="ECO:0000259" key="8">
    <source>
        <dbReference type="SMART" id="SM00663"/>
    </source>
</evidence>
<evidence type="ECO:0000256" key="2">
    <source>
        <dbReference type="ARBA" id="ARBA00012418"/>
    </source>
</evidence>
<evidence type="ECO:0000256" key="3">
    <source>
        <dbReference type="ARBA" id="ARBA00022478"/>
    </source>
</evidence>
<feature type="compositionally biased region" description="Acidic residues" evidence="7">
    <location>
        <begin position="789"/>
        <end position="807"/>
    </location>
</feature>
<dbReference type="InterPro" id="IPR000722">
    <property type="entry name" value="RNA_pol_asu"/>
</dbReference>
<dbReference type="PANTHER" id="PTHR19376">
    <property type="entry name" value="DNA-DIRECTED RNA POLYMERASE"/>
    <property type="match status" value="1"/>
</dbReference>
<dbReference type="GO" id="GO:0003899">
    <property type="term" value="F:DNA-directed RNA polymerase activity"/>
    <property type="evidence" value="ECO:0007669"/>
    <property type="project" value="UniProtKB-EC"/>
</dbReference>
<keyword evidence="6" id="KW-0804">Transcription</keyword>
<gene>
    <name evidence="9" type="primary">ORF22</name>
</gene>
<dbReference type="EMBL" id="MN604015">
    <property type="protein sequence ID" value="QIQ08529.1"/>
    <property type="molecule type" value="Genomic_DNA"/>
</dbReference>
<reference evidence="9" key="1">
    <citation type="journal article" date="2020" name="MBio">
        <title>A New Family of DNA Viruses Causing Disease in Crustaceans from Diverse Aquatic Biomes.</title>
        <authorList>
            <person name="Subramaniam K."/>
            <person name="Behringer D.C."/>
            <person name="Bojko J."/>
            <person name="Yutin N."/>
            <person name="Clark A.S."/>
            <person name="Bateman K.S."/>
            <person name="van Aerle R."/>
            <person name="Bass D."/>
            <person name="Kerr R.C."/>
            <person name="Koonin E.V."/>
            <person name="Stentiford G.D."/>
            <person name="Waltzek T.B."/>
        </authorList>
    </citation>
    <scope>NUCLEOTIDE SEQUENCE</scope>
</reference>
<dbReference type="GO" id="GO:0000428">
    <property type="term" value="C:DNA-directed RNA polymerase complex"/>
    <property type="evidence" value="ECO:0007669"/>
    <property type="project" value="UniProtKB-KW"/>
</dbReference>
<evidence type="ECO:0000256" key="1">
    <source>
        <dbReference type="ARBA" id="ARBA00006460"/>
    </source>
</evidence>
<keyword evidence="5" id="KW-0548">Nucleotidyltransferase</keyword>
<comment type="similarity">
    <text evidence="1">Belongs to the RNA polymerase beta' chain family.</text>
</comment>
<dbReference type="EC" id="2.7.7.6" evidence="2"/>
<accession>A0A6G9HE50</accession>
<feature type="domain" description="RNA polymerase N-terminal" evidence="8">
    <location>
        <begin position="120"/>
        <end position="341"/>
    </location>
</feature>
<dbReference type="InterPro" id="IPR045867">
    <property type="entry name" value="DNA-dir_RpoC_beta_prime"/>
</dbReference>
<keyword evidence="3" id="KW-0240">DNA-directed RNA polymerase</keyword>
<evidence type="ECO:0000256" key="7">
    <source>
        <dbReference type="SAM" id="MobiDB-lite"/>
    </source>
</evidence>
<name>A0A6G9HE50_9VIRU</name>
<dbReference type="PANTHER" id="PTHR19376:SF11">
    <property type="entry name" value="DNA-DIRECTED RNA POLYMERASE I SUBUNIT RPA1"/>
    <property type="match status" value="1"/>
</dbReference>
<dbReference type="Gene3D" id="2.40.40.20">
    <property type="match status" value="1"/>
</dbReference>
<keyword evidence="4" id="KW-0808">Transferase</keyword>